<dbReference type="Proteomes" id="UP000037269">
    <property type="component" value="Unassembled WGS sequence"/>
</dbReference>
<protein>
    <recommendedName>
        <fullName evidence="5">Transcriptional regulator</fullName>
    </recommendedName>
</protein>
<reference evidence="2 4" key="2">
    <citation type="submission" date="2016-10" db="EMBL/GenBank/DDBJ databases">
        <authorList>
            <person name="de Groot N.N."/>
        </authorList>
    </citation>
    <scope>NUCLEOTIDE SEQUENCE [LARGE SCALE GENOMIC DNA]</scope>
    <source>
        <strain evidence="2 4">DSM 2895</strain>
    </source>
</reference>
<dbReference type="AlphaFoldDB" id="A0A0D1V218"/>
<dbReference type="OrthoDB" id="4986073at2"/>
<accession>A0A0D1V218</accession>
<evidence type="ECO:0000313" key="3">
    <source>
        <dbReference type="Proteomes" id="UP000037269"/>
    </source>
</evidence>
<sequence>MKIQVTLFTPFDFVSEIVSEAQHFPELNIKTCSYQDINQTLELVHQNKETTDVFLFAGPIPYQITREQVEIQKPMIYLPHTGTSLYRAFFQMLRDNRYKEKDHGIRFSIDILKKEEILDRLHELEISVEQLFIKEYQINLTSTDIMMFHYDLWKRKQVEVVLTCVASVYNQLVSLGVPCYRIIPTRSTIRECLQRVQLEGKSSQLSGTQLAIGIIWIDDFSMRQSSAEYEVQRKKLGLQQVLIDYSEEIQALINWSDRDEITFVTTHGVIEKSTHNFREYPLLDEIVNRLHLKANIGIGFGRSANEAERKAREALSKAKSQGIGSCYVMMHDGEVLGPLGNNYQIRYSIRSDNPDLIKLARNIGLSVGTLNKIISFCQNYGKYRISALDLSHAFGITLRSARRILSKLEQGNLAVIVGEEQPVSRGRPRQLYNINVELIPDTVQNS</sequence>
<dbReference type="GeneID" id="42307548"/>
<evidence type="ECO:0000313" key="4">
    <source>
        <dbReference type="Proteomes" id="UP000182836"/>
    </source>
</evidence>
<reference evidence="1 3" key="1">
    <citation type="submission" date="2015-07" db="EMBL/GenBank/DDBJ databases">
        <title>Fjat-14205 dsm 2895.</title>
        <authorList>
            <person name="Liu B."/>
            <person name="Wang J."/>
            <person name="Zhu Y."/>
            <person name="Liu G."/>
            <person name="Chen Q."/>
            <person name="Chen Z."/>
            <person name="Lan J."/>
            <person name="Che J."/>
            <person name="Ge C."/>
            <person name="Shi H."/>
            <person name="Pan Z."/>
            <person name="Liu X."/>
        </authorList>
    </citation>
    <scope>NUCLEOTIDE SEQUENCE [LARGE SCALE GENOMIC DNA]</scope>
    <source>
        <strain evidence="1 3">DSM 2895</strain>
    </source>
</reference>
<gene>
    <name evidence="1" type="ORF">AF333_20570</name>
    <name evidence="2" type="ORF">SAMN04487909_15311</name>
</gene>
<proteinExistence type="predicted"/>
<dbReference type="Gene3D" id="3.30.70.270">
    <property type="match status" value="1"/>
</dbReference>
<keyword evidence="3" id="KW-1185">Reference proteome</keyword>
<dbReference type="RefSeq" id="WP_043067042.1">
    <property type="nucleotide sequence ID" value="NZ_BJOA01000201.1"/>
</dbReference>
<organism evidence="1 3">
    <name type="scientific">Aneurinibacillus migulanus</name>
    <name type="common">Bacillus migulanus</name>
    <dbReference type="NCBI Taxonomy" id="47500"/>
    <lineage>
        <taxon>Bacteria</taxon>
        <taxon>Bacillati</taxon>
        <taxon>Bacillota</taxon>
        <taxon>Bacilli</taxon>
        <taxon>Bacillales</taxon>
        <taxon>Paenibacillaceae</taxon>
        <taxon>Aneurinibacillus group</taxon>
        <taxon>Aneurinibacillus</taxon>
    </lineage>
</organism>
<dbReference type="EMBL" id="FNED01000053">
    <property type="protein sequence ID" value="SDK40413.1"/>
    <property type="molecule type" value="Genomic_DNA"/>
</dbReference>
<dbReference type="Proteomes" id="UP000182836">
    <property type="component" value="Unassembled WGS sequence"/>
</dbReference>
<evidence type="ECO:0008006" key="5">
    <source>
        <dbReference type="Google" id="ProtNLM"/>
    </source>
</evidence>
<dbReference type="EMBL" id="LGUG01000004">
    <property type="protein sequence ID" value="KON97505.1"/>
    <property type="molecule type" value="Genomic_DNA"/>
</dbReference>
<evidence type="ECO:0000313" key="2">
    <source>
        <dbReference type="EMBL" id="SDK40413.1"/>
    </source>
</evidence>
<dbReference type="STRING" id="47500.AF333_20570"/>
<name>A0A0D1V218_ANEMI</name>
<dbReference type="PATRIC" id="fig|47500.8.peg.1862"/>
<dbReference type="InterPro" id="IPR043128">
    <property type="entry name" value="Rev_trsase/Diguanyl_cyclase"/>
</dbReference>
<evidence type="ECO:0000313" key="1">
    <source>
        <dbReference type="EMBL" id="KON97505.1"/>
    </source>
</evidence>